<dbReference type="EMBL" id="CAKOAT010419598">
    <property type="protein sequence ID" value="CAH8369594.1"/>
    <property type="molecule type" value="Genomic_DNA"/>
</dbReference>
<comment type="caution">
    <text evidence="6">The sequence shown here is derived from an EMBL/GenBank/DDBJ whole genome shotgun (WGS) entry which is preliminary data.</text>
</comment>
<organism evidence="6 7">
    <name type="scientific">Eruca vesicaria subsp. sativa</name>
    <name type="common">Garden rocket</name>
    <name type="synonym">Eruca sativa</name>
    <dbReference type="NCBI Taxonomy" id="29727"/>
    <lineage>
        <taxon>Eukaryota</taxon>
        <taxon>Viridiplantae</taxon>
        <taxon>Streptophyta</taxon>
        <taxon>Embryophyta</taxon>
        <taxon>Tracheophyta</taxon>
        <taxon>Spermatophyta</taxon>
        <taxon>Magnoliopsida</taxon>
        <taxon>eudicotyledons</taxon>
        <taxon>Gunneridae</taxon>
        <taxon>Pentapetalae</taxon>
        <taxon>rosids</taxon>
        <taxon>malvids</taxon>
        <taxon>Brassicales</taxon>
        <taxon>Brassicaceae</taxon>
        <taxon>Brassiceae</taxon>
        <taxon>Eruca</taxon>
    </lineage>
</organism>
<dbReference type="GO" id="GO:0005525">
    <property type="term" value="F:GTP binding"/>
    <property type="evidence" value="ECO:0007669"/>
    <property type="project" value="UniProtKB-KW"/>
</dbReference>
<feature type="domain" description="AIG1-type G" evidence="5">
    <location>
        <begin position="10"/>
        <end position="218"/>
    </location>
</feature>
<comment type="similarity">
    <text evidence="1">Belongs to the TRAFAC class TrmE-Era-EngA-EngB-Septin-like GTPase superfamily. AIG1/Toc34/Toc159-like paraseptin GTPase family. IAN subfamily.</text>
</comment>
<dbReference type="InterPro" id="IPR027417">
    <property type="entry name" value="P-loop_NTPase"/>
</dbReference>
<dbReference type="Pfam" id="PF04548">
    <property type="entry name" value="AIG1"/>
    <property type="match status" value="1"/>
</dbReference>
<dbReference type="PANTHER" id="PTHR10903">
    <property type="entry name" value="GTPASE, IMAP FAMILY MEMBER-RELATED"/>
    <property type="match status" value="1"/>
</dbReference>
<dbReference type="PROSITE" id="PS51720">
    <property type="entry name" value="G_AIG1"/>
    <property type="match status" value="1"/>
</dbReference>
<keyword evidence="4" id="KW-0175">Coiled coil</keyword>
<evidence type="ECO:0000256" key="1">
    <source>
        <dbReference type="ARBA" id="ARBA00008535"/>
    </source>
</evidence>
<keyword evidence="7" id="KW-1185">Reference proteome</keyword>
<feature type="coiled-coil region" evidence="4">
    <location>
        <begin position="214"/>
        <end position="289"/>
    </location>
</feature>
<dbReference type="Proteomes" id="UP001642260">
    <property type="component" value="Unassembled WGS sequence"/>
</dbReference>
<dbReference type="SUPFAM" id="SSF52540">
    <property type="entry name" value="P-loop containing nucleoside triphosphate hydrolases"/>
    <property type="match status" value="1"/>
</dbReference>
<evidence type="ECO:0000259" key="5">
    <source>
        <dbReference type="PROSITE" id="PS51720"/>
    </source>
</evidence>
<protein>
    <recommendedName>
        <fullName evidence="5">AIG1-type G domain-containing protein</fullName>
    </recommendedName>
</protein>
<evidence type="ECO:0000313" key="7">
    <source>
        <dbReference type="Proteomes" id="UP001642260"/>
    </source>
</evidence>
<evidence type="ECO:0000256" key="3">
    <source>
        <dbReference type="ARBA" id="ARBA00023134"/>
    </source>
</evidence>
<evidence type="ECO:0000256" key="4">
    <source>
        <dbReference type="SAM" id="Coils"/>
    </source>
</evidence>
<sequence>MSSVGDQSSKKIENIVLVGRTGNGKSATANSLIGKKVFKSKASAAGVTKECLPAETLTVDNHKIKVIDTPGLFDMSMAANFIIKEIIKCLTLAEGGIDAVLLVFSARAPITREEEKTLQTLKDLFGSQIIDHVVIVFTGGDVLEENKETLDDFLARDCPEYIKEVIKLAGNRMVLFDNKTDDEHKKAAQVHELLSLIDKMRTNNGGAAYTDDLYHKIKAELDELRQKEKDLEAGAKDSISKIKEELQAEFQEKMNKMTAEMKKKMGDALERQKKEFKEEEEKIIEINERFIKDLPPPKLNVICNIL</sequence>
<proteinExistence type="inferred from homology"/>
<dbReference type="Gene3D" id="3.40.50.300">
    <property type="entry name" value="P-loop containing nucleotide triphosphate hydrolases"/>
    <property type="match status" value="1"/>
</dbReference>
<dbReference type="PANTHER" id="PTHR10903:SF164">
    <property type="entry name" value="IMMUNE-ASSOCIATED NUCLEOTIDE-BINDING PROTEIN 7"/>
    <property type="match status" value="1"/>
</dbReference>
<keyword evidence="3" id="KW-0342">GTP-binding</keyword>
<keyword evidence="2" id="KW-0547">Nucleotide-binding</keyword>
<evidence type="ECO:0000313" key="6">
    <source>
        <dbReference type="EMBL" id="CAH8369594.1"/>
    </source>
</evidence>
<name>A0ABC8L5H2_ERUVS</name>
<dbReference type="InterPro" id="IPR045058">
    <property type="entry name" value="GIMA/IAN/Toc"/>
</dbReference>
<dbReference type="CDD" id="cd01852">
    <property type="entry name" value="AIG1"/>
    <property type="match status" value="1"/>
</dbReference>
<evidence type="ECO:0000256" key="2">
    <source>
        <dbReference type="ARBA" id="ARBA00022741"/>
    </source>
</evidence>
<reference evidence="6 7" key="1">
    <citation type="submission" date="2022-03" db="EMBL/GenBank/DDBJ databases">
        <authorList>
            <person name="Macdonald S."/>
            <person name="Ahmed S."/>
            <person name="Newling K."/>
        </authorList>
    </citation>
    <scope>NUCLEOTIDE SEQUENCE [LARGE SCALE GENOMIC DNA]</scope>
</reference>
<gene>
    <name evidence="6" type="ORF">ERUC_LOCUS31192</name>
</gene>
<dbReference type="FunFam" id="3.40.50.300:FF:000840">
    <property type="entry name" value="Immune-associated nucleotide-binding protein 9"/>
    <property type="match status" value="1"/>
</dbReference>
<dbReference type="AlphaFoldDB" id="A0ABC8L5H2"/>
<dbReference type="InterPro" id="IPR006703">
    <property type="entry name" value="G_AIG1"/>
</dbReference>
<accession>A0ABC8L5H2</accession>